<keyword evidence="4" id="KW-1133">Transmembrane helix</keyword>
<dbReference type="SUPFAM" id="SSF52540">
    <property type="entry name" value="P-loop containing nucleoside triphosphate hydrolases"/>
    <property type="match status" value="1"/>
</dbReference>
<feature type="domain" description="Helicase ATP-binding" evidence="5">
    <location>
        <begin position="100"/>
        <end position="236"/>
    </location>
</feature>
<dbReference type="InterPro" id="IPR011545">
    <property type="entry name" value="DEAD/DEAH_box_helicase_dom"/>
</dbReference>
<evidence type="ECO:0000256" key="1">
    <source>
        <dbReference type="ARBA" id="ARBA00022801"/>
    </source>
</evidence>
<dbReference type="InterPro" id="IPR014001">
    <property type="entry name" value="Helicase_ATP-bd"/>
</dbReference>
<dbReference type="InterPro" id="IPR027417">
    <property type="entry name" value="P-loop_NTPase"/>
</dbReference>
<evidence type="ECO:0000256" key="3">
    <source>
        <dbReference type="ARBA" id="ARBA00022884"/>
    </source>
</evidence>
<dbReference type="STRING" id="71139.A0A059AJG9"/>
<dbReference type="AlphaFoldDB" id="A0A059AJG9"/>
<keyword evidence="1" id="KW-0378">Hydrolase</keyword>
<dbReference type="OMA" id="IRKQCHI"/>
<dbReference type="Gramene" id="KCW54172">
    <property type="protein sequence ID" value="KCW54172"/>
    <property type="gene ID" value="EUGRSUZ_I00150"/>
</dbReference>
<dbReference type="PANTHER" id="PTHR47958">
    <property type="entry name" value="ATP-DEPENDENT RNA HELICASE DBP3"/>
    <property type="match status" value="1"/>
</dbReference>
<organism evidence="6">
    <name type="scientific">Eucalyptus grandis</name>
    <name type="common">Flooded gum</name>
    <dbReference type="NCBI Taxonomy" id="71139"/>
    <lineage>
        <taxon>Eukaryota</taxon>
        <taxon>Viridiplantae</taxon>
        <taxon>Streptophyta</taxon>
        <taxon>Embryophyta</taxon>
        <taxon>Tracheophyta</taxon>
        <taxon>Spermatophyta</taxon>
        <taxon>Magnoliopsida</taxon>
        <taxon>eudicotyledons</taxon>
        <taxon>Gunneridae</taxon>
        <taxon>Pentapetalae</taxon>
        <taxon>rosids</taxon>
        <taxon>malvids</taxon>
        <taxon>Myrtales</taxon>
        <taxon>Myrtaceae</taxon>
        <taxon>Myrtoideae</taxon>
        <taxon>Eucalypteae</taxon>
        <taxon>Eucalyptus</taxon>
    </lineage>
</organism>
<dbReference type="EMBL" id="KK198761">
    <property type="protein sequence ID" value="KCW54172.1"/>
    <property type="molecule type" value="Genomic_DNA"/>
</dbReference>
<dbReference type="GO" id="GO:0016787">
    <property type="term" value="F:hydrolase activity"/>
    <property type="evidence" value="ECO:0007669"/>
    <property type="project" value="UniProtKB-KW"/>
</dbReference>
<dbReference type="PROSITE" id="PS51192">
    <property type="entry name" value="HELICASE_ATP_BIND_1"/>
    <property type="match status" value="1"/>
</dbReference>
<dbReference type="InParanoid" id="A0A059AJG9"/>
<keyword evidence="2" id="KW-0067">ATP-binding</keyword>
<evidence type="ECO:0000256" key="4">
    <source>
        <dbReference type="SAM" id="Phobius"/>
    </source>
</evidence>
<keyword evidence="4" id="KW-0812">Transmembrane</keyword>
<evidence type="ECO:0000256" key="2">
    <source>
        <dbReference type="ARBA" id="ARBA00022806"/>
    </source>
</evidence>
<evidence type="ECO:0000259" key="5">
    <source>
        <dbReference type="PROSITE" id="PS51192"/>
    </source>
</evidence>
<keyword evidence="2" id="KW-0347">Helicase</keyword>
<feature type="transmembrane region" description="Helical" evidence="4">
    <location>
        <begin position="109"/>
        <end position="132"/>
    </location>
</feature>
<keyword evidence="2" id="KW-0547">Nucleotide-binding</keyword>
<accession>A0A059AJG9</accession>
<keyword evidence="3" id="KW-0694">RNA-binding</keyword>
<dbReference type="SMART" id="SM00487">
    <property type="entry name" value="DEXDc"/>
    <property type="match status" value="1"/>
</dbReference>
<protein>
    <recommendedName>
        <fullName evidence="5">Helicase ATP-binding domain-containing protein</fullName>
    </recommendedName>
</protein>
<sequence>MVQHEKEMLENLSDRKTLMSVRELAKGIIYTELLLTGWKPLLPIRRMSGKQCNMIRKQCHIIVDGEDILPPIKNFKDMRFADPILKKLKAKGIVQPMQGLPVVLAGRDMIGIAFTGSGKTLVFVLLMIMIALQEEMMMPIAHGEGPFGLVVCPSREVTRQTYEVVEQFLVPLREAGYPVLRALLCIGGVDMRSQVEVVRKGVHIVVATPGRLKDMLAKKKMNLVIAGSPNGERKWP</sequence>
<proteinExistence type="predicted"/>
<reference evidence="6" key="1">
    <citation type="submission" date="2013-07" db="EMBL/GenBank/DDBJ databases">
        <title>The genome of Eucalyptus grandis.</title>
        <authorList>
            <person name="Schmutz J."/>
            <person name="Hayes R."/>
            <person name="Myburg A."/>
            <person name="Tuskan G."/>
            <person name="Grattapaglia D."/>
            <person name="Rokhsar D.S."/>
        </authorList>
    </citation>
    <scope>NUCLEOTIDE SEQUENCE</scope>
    <source>
        <tissue evidence="6">Leaf extractions</tissue>
    </source>
</reference>
<dbReference type="GO" id="GO:0005524">
    <property type="term" value="F:ATP binding"/>
    <property type="evidence" value="ECO:0007669"/>
    <property type="project" value="InterPro"/>
</dbReference>
<keyword evidence="4" id="KW-0472">Membrane</keyword>
<dbReference type="GO" id="GO:0003723">
    <property type="term" value="F:RNA binding"/>
    <property type="evidence" value="ECO:0007669"/>
    <property type="project" value="UniProtKB-KW"/>
</dbReference>
<dbReference type="Pfam" id="PF00270">
    <property type="entry name" value="DEAD"/>
    <property type="match status" value="1"/>
</dbReference>
<name>A0A059AJG9_EUCGR</name>
<gene>
    <name evidence="6" type="ORF">EUGRSUZ_I00150</name>
</gene>
<evidence type="ECO:0000313" key="6">
    <source>
        <dbReference type="EMBL" id="KCW54172.1"/>
    </source>
</evidence>
<dbReference type="Gene3D" id="3.40.50.300">
    <property type="entry name" value="P-loop containing nucleotide triphosphate hydrolases"/>
    <property type="match status" value="1"/>
</dbReference>
<dbReference type="GO" id="GO:0004386">
    <property type="term" value="F:helicase activity"/>
    <property type="evidence" value="ECO:0007669"/>
    <property type="project" value="UniProtKB-KW"/>
</dbReference>